<name>E1K1Q5_SOLFR</name>
<sequence>MGPLFQSVCRLRETAGHQEGMRMTAVTPSGRGNAFLAGT</sequence>
<dbReference type="Proteomes" id="UP000006250">
    <property type="component" value="Unassembled WGS sequence"/>
</dbReference>
<organism evidence="1 2">
    <name type="scientific">Solidesulfovibrio fructosivorans JJ]</name>
    <dbReference type="NCBI Taxonomy" id="596151"/>
    <lineage>
        <taxon>Bacteria</taxon>
        <taxon>Pseudomonadati</taxon>
        <taxon>Thermodesulfobacteriota</taxon>
        <taxon>Desulfovibrionia</taxon>
        <taxon>Desulfovibrionales</taxon>
        <taxon>Desulfovibrionaceae</taxon>
        <taxon>Solidesulfovibrio</taxon>
    </lineage>
</organism>
<accession>E1K1Q5</accession>
<gene>
    <name evidence="1" type="ORF">DesfrDRAFT_3805</name>
</gene>
<dbReference type="AlphaFoldDB" id="E1K1Q5"/>
<dbReference type="EMBL" id="AECZ01000043">
    <property type="protein sequence ID" value="EFL49446.1"/>
    <property type="molecule type" value="Genomic_DNA"/>
</dbReference>
<keyword evidence="2" id="KW-1185">Reference proteome</keyword>
<protein>
    <submittedName>
        <fullName evidence="1">Uncharacterized protein</fullName>
    </submittedName>
</protein>
<comment type="caution">
    <text evidence="1">The sequence shown here is derived from an EMBL/GenBank/DDBJ whole genome shotgun (WGS) entry which is preliminary data.</text>
</comment>
<evidence type="ECO:0000313" key="1">
    <source>
        <dbReference type="EMBL" id="EFL49446.1"/>
    </source>
</evidence>
<proteinExistence type="predicted"/>
<evidence type="ECO:0000313" key="2">
    <source>
        <dbReference type="Proteomes" id="UP000006250"/>
    </source>
</evidence>
<reference evidence="1 2" key="1">
    <citation type="submission" date="2010-08" db="EMBL/GenBank/DDBJ databases">
        <title>The draft genome of Desulfovibrio fructosovorans JJ.</title>
        <authorList>
            <consortium name="US DOE Joint Genome Institute (JGI-PGF)"/>
            <person name="Lucas S."/>
            <person name="Copeland A."/>
            <person name="Lapidus A."/>
            <person name="Cheng J.-F."/>
            <person name="Bruce D."/>
            <person name="Goodwin L."/>
            <person name="Pitluck S."/>
            <person name="Land M.L."/>
            <person name="Hauser L."/>
            <person name="Chang Y.-J."/>
            <person name="Jeffries C."/>
            <person name="Wall J.D."/>
            <person name="Stahl D.A."/>
            <person name="Arkin A.P."/>
            <person name="Dehal P."/>
            <person name="Stolyar S.M."/>
            <person name="Hazen T.C."/>
            <person name="Woyke T.J."/>
        </authorList>
    </citation>
    <scope>NUCLEOTIDE SEQUENCE [LARGE SCALE GENOMIC DNA]</scope>
    <source>
        <strain evidence="1 2">JJ</strain>
    </source>
</reference>